<dbReference type="Proteomes" id="UP001213681">
    <property type="component" value="Unassembled WGS sequence"/>
</dbReference>
<dbReference type="SUPFAM" id="SSF47616">
    <property type="entry name" value="GST C-terminal domain-like"/>
    <property type="match status" value="1"/>
</dbReference>
<comment type="similarity">
    <text evidence="4">Belongs to the GST superfamily.</text>
</comment>
<dbReference type="PROSITE" id="PS50405">
    <property type="entry name" value="GST_CTER"/>
    <property type="match status" value="1"/>
</dbReference>
<feature type="domain" description="GST C-terminal" evidence="6">
    <location>
        <begin position="91"/>
        <end position="219"/>
    </location>
</feature>
<dbReference type="GO" id="GO:0043295">
    <property type="term" value="F:glutathione binding"/>
    <property type="evidence" value="ECO:0007669"/>
    <property type="project" value="TreeGrafter"/>
</dbReference>
<name>A0AAD6C381_9EURO</name>
<evidence type="ECO:0000313" key="7">
    <source>
        <dbReference type="EMBL" id="KAJ5444843.1"/>
    </source>
</evidence>
<dbReference type="SFLD" id="SFLDG00358">
    <property type="entry name" value="Main_(cytGST)"/>
    <property type="match status" value="1"/>
</dbReference>
<dbReference type="FunFam" id="3.40.30.10:FF:000016">
    <property type="entry name" value="Glutathione S-transferase F2"/>
    <property type="match status" value="1"/>
</dbReference>
<proteinExistence type="inferred from homology"/>
<feature type="domain" description="GST N-terminal" evidence="5">
    <location>
        <begin position="1"/>
        <end position="83"/>
    </location>
</feature>
<dbReference type="Pfam" id="PF02798">
    <property type="entry name" value="GST_N"/>
    <property type="match status" value="1"/>
</dbReference>
<comment type="catalytic activity">
    <reaction evidence="3">
        <text>RX + glutathione = an S-substituted glutathione + a halide anion + H(+)</text>
        <dbReference type="Rhea" id="RHEA:16437"/>
        <dbReference type="ChEBI" id="CHEBI:15378"/>
        <dbReference type="ChEBI" id="CHEBI:16042"/>
        <dbReference type="ChEBI" id="CHEBI:17792"/>
        <dbReference type="ChEBI" id="CHEBI:57925"/>
        <dbReference type="ChEBI" id="CHEBI:90779"/>
        <dbReference type="EC" id="2.5.1.18"/>
    </reaction>
</comment>
<evidence type="ECO:0000256" key="2">
    <source>
        <dbReference type="ARBA" id="ARBA00022679"/>
    </source>
</evidence>
<dbReference type="InterPro" id="IPR036249">
    <property type="entry name" value="Thioredoxin-like_sf"/>
</dbReference>
<dbReference type="AlphaFoldDB" id="A0AAD6C381"/>
<evidence type="ECO:0000256" key="3">
    <source>
        <dbReference type="ARBA" id="ARBA00047960"/>
    </source>
</evidence>
<keyword evidence="8" id="KW-1185">Reference proteome</keyword>
<organism evidence="7 8">
    <name type="scientific">Penicillium daleae</name>
    <dbReference type="NCBI Taxonomy" id="63821"/>
    <lineage>
        <taxon>Eukaryota</taxon>
        <taxon>Fungi</taxon>
        <taxon>Dikarya</taxon>
        <taxon>Ascomycota</taxon>
        <taxon>Pezizomycotina</taxon>
        <taxon>Eurotiomycetes</taxon>
        <taxon>Eurotiomycetidae</taxon>
        <taxon>Eurotiales</taxon>
        <taxon>Aspergillaceae</taxon>
        <taxon>Penicillium</taxon>
    </lineage>
</organism>
<comment type="caution">
    <text evidence="7">The sequence shown here is derived from an EMBL/GenBank/DDBJ whole genome shotgun (WGS) entry which is preliminary data.</text>
</comment>
<dbReference type="InterPro" id="IPR040079">
    <property type="entry name" value="Glutathione_S-Trfase"/>
</dbReference>
<dbReference type="InterPro" id="IPR004045">
    <property type="entry name" value="Glutathione_S-Trfase_N"/>
</dbReference>
<reference evidence="7" key="1">
    <citation type="submission" date="2022-12" db="EMBL/GenBank/DDBJ databases">
        <authorList>
            <person name="Petersen C."/>
        </authorList>
    </citation>
    <scope>NUCLEOTIDE SEQUENCE</scope>
    <source>
        <strain evidence="7">IBT 16125</strain>
    </source>
</reference>
<dbReference type="EC" id="2.5.1.18" evidence="1"/>
<accession>A0AAD6C381</accession>
<dbReference type="PANTHER" id="PTHR43900:SF3">
    <property type="entry name" value="GLUTATHIONE S-TRANSFERASE RHO"/>
    <property type="match status" value="1"/>
</dbReference>
<dbReference type="InterPro" id="IPR004046">
    <property type="entry name" value="GST_C"/>
</dbReference>
<dbReference type="Pfam" id="PF00043">
    <property type="entry name" value="GST_C"/>
    <property type="match status" value="1"/>
</dbReference>
<dbReference type="GeneID" id="81602340"/>
<dbReference type="GO" id="GO:0006749">
    <property type="term" value="P:glutathione metabolic process"/>
    <property type="evidence" value="ECO:0007669"/>
    <property type="project" value="TreeGrafter"/>
</dbReference>
<dbReference type="Gene3D" id="1.20.1050.10">
    <property type="match status" value="1"/>
</dbReference>
<protein>
    <recommendedName>
        <fullName evidence="1">glutathione transferase</fullName>
        <ecNumber evidence="1">2.5.1.18</ecNumber>
    </recommendedName>
</protein>
<dbReference type="SUPFAM" id="SSF52833">
    <property type="entry name" value="Thioredoxin-like"/>
    <property type="match status" value="1"/>
</dbReference>
<evidence type="ECO:0000256" key="4">
    <source>
        <dbReference type="RuleBase" id="RU003494"/>
    </source>
</evidence>
<dbReference type="PANTHER" id="PTHR43900">
    <property type="entry name" value="GLUTATHIONE S-TRANSFERASE RHO"/>
    <property type="match status" value="1"/>
</dbReference>
<dbReference type="SFLD" id="SFLDS00019">
    <property type="entry name" value="Glutathione_Transferase_(cytos"/>
    <property type="match status" value="1"/>
</dbReference>
<evidence type="ECO:0000259" key="6">
    <source>
        <dbReference type="PROSITE" id="PS50405"/>
    </source>
</evidence>
<evidence type="ECO:0000313" key="8">
    <source>
        <dbReference type="Proteomes" id="UP001213681"/>
    </source>
</evidence>
<evidence type="ECO:0000259" key="5">
    <source>
        <dbReference type="PROSITE" id="PS50404"/>
    </source>
</evidence>
<gene>
    <name evidence="7" type="ORF">N7458_008715</name>
</gene>
<reference evidence="7" key="2">
    <citation type="journal article" date="2023" name="IMA Fungus">
        <title>Comparative genomic study of the Penicillium genus elucidates a diverse pangenome and 15 lateral gene transfer events.</title>
        <authorList>
            <person name="Petersen C."/>
            <person name="Sorensen T."/>
            <person name="Nielsen M.R."/>
            <person name="Sondergaard T.E."/>
            <person name="Sorensen J.L."/>
            <person name="Fitzpatrick D.A."/>
            <person name="Frisvad J.C."/>
            <person name="Nielsen K.L."/>
        </authorList>
    </citation>
    <scope>NUCLEOTIDE SEQUENCE</scope>
    <source>
        <strain evidence="7">IBT 16125</strain>
    </source>
</reference>
<dbReference type="InterPro" id="IPR036282">
    <property type="entry name" value="Glutathione-S-Trfase_C_sf"/>
</dbReference>
<dbReference type="GO" id="GO:0005737">
    <property type="term" value="C:cytoplasm"/>
    <property type="evidence" value="ECO:0007669"/>
    <property type="project" value="TreeGrafter"/>
</dbReference>
<evidence type="ECO:0000256" key="1">
    <source>
        <dbReference type="ARBA" id="ARBA00012452"/>
    </source>
</evidence>
<dbReference type="InterPro" id="IPR010987">
    <property type="entry name" value="Glutathione-S-Trfase_C-like"/>
</dbReference>
<dbReference type="RefSeq" id="XP_056764923.1">
    <property type="nucleotide sequence ID" value="XM_056912097.1"/>
</dbReference>
<dbReference type="Gene3D" id="3.40.30.10">
    <property type="entry name" value="Glutaredoxin"/>
    <property type="match status" value="1"/>
</dbReference>
<dbReference type="EMBL" id="JAPVEA010000007">
    <property type="protein sequence ID" value="KAJ5444843.1"/>
    <property type="molecule type" value="Genomic_DNA"/>
</dbReference>
<sequence>MVLQLVGAPTSWNTLRARHVLFEKGLYDIELVYLDLANGDHKKPAHVAKNPYAKVPVLIDGDFTIFESRAIARYVASKYGDSTSLVPSPTDFEGIGLFEQAASVELTHFDRIAEPFVLKHVIAKFRGTPVSEDETSSGLADLAPKLDTLNDILTAQIYMSGGQFSLVDAFYMPLVHLLVGLGFRKLIFERPHLKRWWETVSQREAWRKAVQPFNTVYGF</sequence>
<keyword evidence="2" id="KW-0808">Transferase</keyword>
<dbReference type="PROSITE" id="PS50404">
    <property type="entry name" value="GST_NTER"/>
    <property type="match status" value="1"/>
</dbReference>
<dbReference type="GO" id="GO:0004364">
    <property type="term" value="F:glutathione transferase activity"/>
    <property type="evidence" value="ECO:0007669"/>
    <property type="project" value="UniProtKB-EC"/>
</dbReference>